<proteinExistence type="predicted"/>
<comment type="caution">
    <text evidence="1">The sequence shown here is derived from an EMBL/GenBank/DDBJ whole genome shotgun (WGS) entry which is preliminary data.</text>
</comment>
<dbReference type="Proteomes" id="UP000663834">
    <property type="component" value="Unassembled WGS sequence"/>
</dbReference>
<gene>
    <name evidence="1" type="ORF">KQP761_LOCUS11286</name>
</gene>
<organism evidence="1 2">
    <name type="scientific">Rotaria magnacalcarata</name>
    <dbReference type="NCBI Taxonomy" id="392030"/>
    <lineage>
        <taxon>Eukaryota</taxon>
        <taxon>Metazoa</taxon>
        <taxon>Spiralia</taxon>
        <taxon>Gnathifera</taxon>
        <taxon>Rotifera</taxon>
        <taxon>Eurotatoria</taxon>
        <taxon>Bdelloidea</taxon>
        <taxon>Philodinida</taxon>
        <taxon>Philodinidae</taxon>
        <taxon>Rotaria</taxon>
    </lineage>
</organism>
<dbReference type="AlphaFoldDB" id="A0A815NCA3"/>
<dbReference type="OrthoDB" id="10068793at2759"/>
<name>A0A815NCA3_9BILA</name>
<dbReference type="EMBL" id="CAJNOW010005003">
    <property type="protein sequence ID" value="CAF1436295.1"/>
    <property type="molecule type" value="Genomic_DNA"/>
</dbReference>
<accession>A0A815NCA3</accession>
<dbReference type="PANTHER" id="PTHR31005:SF8">
    <property type="entry name" value="DUF4139 DOMAIN-CONTAINING PROTEIN"/>
    <property type="match status" value="1"/>
</dbReference>
<dbReference type="InterPro" id="IPR011935">
    <property type="entry name" value="CHP02231"/>
</dbReference>
<evidence type="ECO:0000313" key="1">
    <source>
        <dbReference type="EMBL" id="CAF1436295.1"/>
    </source>
</evidence>
<protein>
    <submittedName>
        <fullName evidence="1">Uncharacterized protein</fullName>
    </submittedName>
</protein>
<dbReference type="PANTHER" id="PTHR31005">
    <property type="entry name" value="DUF4139 DOMAIN-CONTAINING PROTEIN"/>
    <property type="match status" value="1"/>
</dbReference>
<evidence type="ECO:0000313" key="2">
    <source>
        <dbReference type="Proteomes" id="UP000663834"/>
    </source>
</evidence>
<sequence>MSTTPTVLTILSKSKSKTSILCFKTEQQCPIQNVTVYHDRAEVTRLLEYHFDVEVLVEDELDTPNIIYVSSISTETSMLSVTFTISRRTTINTDVGKPHRVTIGVLDFNSKLIYTIIPKLSIHAYLNVSTINTSGEQLVVGSAVIFMDNNFLTHSSIGNICMGGKFDLPLGPDAGIKVDYQPTRKIIDTQGIVCVYDQIPRSLVEKIKVKLVVPDLRMKEPIPSYYVTLNDANSLYWKCIIQAGSECQLPLEYTLE</sequence>
<reference evidence="1" key="1">
    <citation type="submission" date="2021-02" db="EMBL/GenBank/DDBJ databases">
        <authorList>
            <person name="Nowell W R."/>
        </authorList>
    </citation>
    <scope>NUCLEOTIDE SEQUENCE</scope>
</reference>